<keyword evidence="3" id="KW-1185">Reference proteome</keyword>
<dbReference type="EMBL" id="OX459952">
    <property type="protein sequence ID" value="CAI9157874.1"/>
    <property type="molecule type" value="Genomic_DNA"/>
</dbReference>
<reference evidence="2" key="1">
    <citation type="submission" date="2023-04" db="EMBL/GenBank/DDBJ databases">
        <authorList>
            <consortium name="ELIXIR-Norway"/>
        </authorList>
    </citation>
    <scope>NUCLEOTIDE SEQUENCE [LARGE SCALE GENOMIC DNA]</scope>
</reference>
<dbReference type="Proteomes" id="UP001176941">
    <property type="component" value="Chromosome 16"/>
</dbReference>
<accession>A0ABN8YDR4</accession>
<evidence type="ECO:0000313" key="3">
    <source>
        <dbReference type="Proteomes" id="UP001176941"/>
    </source>
</evidence>
<feature type="compositionally biased region" description="Polar residues" evidence="1">
    <location>
        <begin position="122"/>
        <end position="139"/>
    </location>
</feature>
<organism evidence="2 3">
    <name type="scientific">Rangifer tarandus platyrhynchus</name>
    <name type="common">Svalbard reindeer</name>
    <dbReference type="NCBI Taxonomy" id="3082113"/>
    <lineage>
        <taxon>Eukaryota</taxon>
        <taxon>Metazoa</taxon>
        <taxon>Chordata</taxon>
        <taxon>Craniata</taxon>
        <taxon>Vertebrata</taxon>
        <taxon>Euteleostomi</taxon>
        <taxon>Mammalia</taxon>
        <taxon>Eutheria</taxon>
        <taxon>Laurasiatheria</taxon>
        <taxon>Artiodactyla</taxon>
        <taxon>Ruminantia</taxon>
        <taxon>Pecora</taxon>
        <taxon>Cervidae</taxon>
        <taxon>Odocoileinae</taxon>
        <taxon>Rangifer</taxon>
    </lineage>
</organism>
<evidence type="ECO:0000256" key="1">
    <source>
        <dbReference type="SAM" id="MobiDB-lite"/>
    </source>
</evidence>
<evidence type="ECO:0000313" key="2">
    <source>
        <dbReference type="EMBL" id="CAI9157874.1"/>
    </source>
</evidence>
<feature type="region of interest" description="Disordered" evidence="1">
    <location>
        <begin position="79"/>
        <end position="148"/>
    </location>
</feature>
<proteinExistence type="predicted"/>
<name>A0ABN8YDR4_RANTA</name>
<sequence length="148" mass="16066">MSIESVIPTNHLILCHPLLLPPSGFPSIRVFSNKHVKVKSLSRVRLFATPWTVAYQACPSMGFSRQEYWSGLPFSSPGDLPDPGIEPRSPTLRVGVLPSEPAGKSNEHSKTIKGGGWALPKSNISHSRSQKTSLTTHAQKGSLEVKGE</sequence>
<protein>
    <submittedName>
        <fullName evidence="2">Uncharacterized protein</fullName>
    </submittedName>
</protein>
<gene>
    <name evidence="2" type="ORF">MRATA1EN1_LOCUS6836</name>
</gene>